<reference evidence="1 2" key="1">
    <citation type="journal article" date="2013" name="Curr. Biol.">
        <title>The Genome of the Foraminiferan Reticulomyxa filosa.</title>
        <authorList>
            <person name="Glockner G."/>
            <person name="Hulsmann N."/>
            <person name="Schleicher M."/>
            <person name="Noegel A.A."/>
            <person name="Eichinger L."/>
            <person name="Gallinger C."/>
            <person name="Pawlowski J."/>
            <person name="Sierra R."/>
            <person name="Euteneuer U."/>
            <person name="Pillet L."/>
            <person name="Moustafa A."/>
            <person name="Platzer M."/>
            <person name="Groth M."/>
            <person name="Szafranski K."/>
            <person name="Schliwa M."/>
        </authorList>
    </citation>
    <scope>NUCLEOTIDE SEQUENCE [LARGE SCALE GENOMIC DNA]</scope>
</reference>
<evidence type="ECO:0000313" key="1">
    <source>
        <dbReference type="EMBL" id="ETO11795.1"/>
    </source>
</evidence>
<dbReference type="AlphaFoldDB" id="X6MFH3"/>
<keyword evidence="2" id="KW-1185">Reference proteome</keyword>
<evidence type="ECO:0000313" key="2">
    <source>
        <dbReference type="Proteomes" id="UP000023152"/>
    </source>
</evidence>
<accession>X6MFH3</accession>
<name>X6MFH3_RETFI</name>
<gene>
    <name evidence="1" type="ORF">RFI_25583</name>
</gene>
<feature type="non-terminal residue" evidence="1">
    <location>
        <position position="1"/>
    </location>
</feature>
<proteinExistence type="predicted"/>
<dbReference type="EMBL" id="ASPP01022031">
    <property type="protein sequence ID" value="ETO11795.1"/>
    <property type="molecule type" value="Genomic_DNA"/>
</dbReference>
<sequence length="171" mass="20251">KTVDLIINNKKIPVKMRELTFVELLRQCYDCLENSDFENLKTKKLEVVRGANKQAVETDADVLQALEQNELPFQVIWTPIQPILTRKNRTIKNALVAMIGIGEYEDNKMWPNLESVKTQDIANFRSLFEKELKYDFVCNEKLKMQKKMSINFWMFWLWIKNLITMKNDTTL</sequence>
<dbReference type="Proteomes" id="UP000023152">
    <property type="component" value="Unassembled WGS sequence"/>
</dbReference>
<comment type="caution">
    <text evidence="1">The sequence shown here is derived from an EMBL/GenBank/DDBJ whole genome shotgun (WGS) entry which is preliminary data.</text>
</comment>
<protein>
    <submittedName>
        <fullName evidence="1">Uncharacterized protein</fullName>
    </submittedName>
</protein>
<organism evidence="1 2">
    <name type="scientific">Reticulomyxa filosa</name>
    <dbReference type="NCBI Taxonomy" id="46433"/>
    <lineage>
        <taxon>Eukaryota</taxon>
        <taxon>Sar</taxon>
        <taxon>Rhizaria</taxon>
        <taxon>Retaria</taxon>
        <taxon>Foraminifera</taxon>
        <taxon>Monothalamids</taxon>
        <taxon>Reticulomyxidae</taxon>
        <taxon>Reticulomyxa</taxon>
    </lineage>
</organism>